<dbReference type="AlphaFoldDB" id="A0A8H6XTS5"/>
<dbReference type="Proteomes" id="UP000623467">
    <property type="component" value="Unassembled WGS sequence"/>
</dbReference>
<evidence type="ECO:0000256" key="1">
    <source>
        <dbReference type="SAM" id="MobiDB-lite"/>
    </source>
</evidence>
<evidence type="ECO:0000313" key="3">
    <source>
        <dbReference type="Proteomes" id="UP000623467"/>
    </source>
</evidence>
<name>A0A8H6XTS5_9AGAR</name>
<reference evidence="2" key="1">
    <citation type="submission" date="2020-05" db="EMBL/GenBank/DDBJ databases">
        <title>Mycena genomes resolve the evolution of fungal bioluminescence.</title>
        <authorList>
            <person name="Tsai I.J."/>
        </authorList>
    </citation>
    <scope>NUCLEOTIDE SEQUENCE</scope>
    <source>
        <strain evidence="2">160909Yilan</strain>
    </source>
</reference>
<sequence>MSSCSRPSASVRVGKKAIKHLSANASAGDSCHHHPGDDNWIGFPMLATLLVLVSLTPISLQTPPSSPSQGTASPSMKSSTYGISSALSMRALLTSPCCTPPDARDAASDARRCRPVRAQGVAMSVVASHA</sequence>
<dbReference type="EMBL" id="JACAZH010000017">
    <property type="protein sequence ID" value="KAF7347970.1"/>
    <property type="molecule type" value="Genomic_DNA"/>
</dbReference>
<feature type="region of interest" description="Disordered" evidence="1">
    <location>
        <begin position="60"/>
        <end position="79"/>
    </location>
</feature>
<evidence type="ECO:0000313" key="2">
    <source>
        <dbReference type="EMBL" id="KAF7347970.1"/>
    </source>
</evidence>
<protein>
    <submittedName>
        <fullName evidence="2">Uncharacterized protein</fullName>
    </submittedName>
</protein>
<proteinExistence type="predicted"/>
<keyword evidence="3" id="KW-1185">Reference proteome</keyword>
<accession>A0A8H6XTS5</accession>
<comment type="caution">
    <text evidence="2">The sequence shown here is derived from an EMBL/GenBank/DDBJ whole genome shotgun (WGS) entry which is preliminary data.</text>
</comment>
<gene>
    <name evidence="2" type="ORF">MSAN_01749100</name>
</gene>
<organism evidence="2 3">
    <name type="scientific">Mycena sanguinolenta</name>
    <dbReference type="NCBI Taxonomy" id="230812"/>
    <lineage>
        <taxon>Eukaryota</taxon>
        <taxon>Fungi</taxon>
        <taxon>Dikarya</taxon>
        <taxon>Basidiomycota</taxon>
        <taxon>Agaricomycotina</taxon>
        <taxon>Agaricomycetes</taxon>
        <taxon>Agaricomycetidae</taxon>
        <taxon>Agaricales</taxon>
        <taxon>Marasmiineae</taxon>
        <taxon>Mycenaceae</taxon>
        <taxon>Mycena</taxon>
    </lineage>
</organism>